<dbReference type="InterPro" id="IPR043746">
    <property type="entry name" value="DUF5691"/>
</dbReference>
<dbReference type="STRING" id="478744.SAMN05444359_13412"/>
<dbReference type="InParanoid" id="A0A1H9N6C1"/>
<dbReference type="OrthoDB" id="262508at2"/>
<gene>
    <name evidence="1" type="ORF">SAMN05444359_13412</name>
</gene>
<dbReference type="AlphaFoldDB" id="A0A1H9N6C1"/>
<evidence type="ECO:0000313" key="2">
    <source>
        <dbReference type="Proteomes" id="UP000199021"/>
    </source>
</evidence>
<dbReference type="EMBL" id="FOFB01000034">
    <property type="protein sequence ID" value="SER31361.1"/>
    <property type="molecule type" value="Genomic_DNA"/>
</dbReference>
<dbReference type="Pfam" id="PF18944">
    <property type="entry name" value="DUF5691"/>
    <property type="match status" value="1"/>
</dbReference>
<name>A0A1H9N6C1_9BACT</name>
<proteinExistence type="predicted"/>
<dbReference type="Proteomes" id="UP000199021">
    <property type="component" value="Unassembled WGS sequence"/>
</dbReference>
<keyword evidence="2" id="KW-1185">Reference proteome</keyword>
<evidence type="ECO:0000313" key="1">
    <source>
        <dbReference type="EMBL" id="SER31361.1"/>
    </source>
</evidence>
<organism evidence="1 2">
    <name type="scientific">Neolewinella agarilytica</name>
    <dbReference type="NCBI Taxonomy" id="478744"/>
    <lineage>
        <taxon>Bacteria</taxon>
        <taxon>Pseudomonadati</taxon>
        <taxon>Bacteroidota</taxon>
        <taxon>Saprospiria</taxon>
        <taxon>Saprospirales</taxon>
        <taxon>Lewinellaceae</taxon>
        <taxon>Neolewinella</taxon>
    </lineage>
</organism>
<sequence>MAQTPLHDDLLSTLTLGTARKEAGQIITNWLAERDATDPMADDSEQLLAAWALLERTKRLQPSANQVREAMPLAPEETLPYASGRLARGLQLILKGTYPGVLPEALDLLNERQQLVPPYLLPDILDRATALRDSAPELSDRLLLAGGQRAGWLAALNPEWAIIHPDYDFATAFQRDVTPGKRLPLLRRWRRRNPKAAREALAAVWDKQSPKNQESLLSALEIGLSAEDIPWLRAGLAPKRKGVRRQLLRLLLLAGEERAADDLLALAASALTDEGKLPTVHPTAEGKEAIVSYGGLRKNESLSEFLLSQLSPTAIPDLLGLPAAEYWPSLPKAQLKAAATAILAYADTDICADFVRFALIANPAQLPMEEIARITAALPQPAFEAVFHEVLEREKKVFHYGGVARVLALSRTEPWSARISKAFVLQLVATLRDIRDLPYGLQRDLQSHWKLSIPLLNASIFQWSRTHLHAMTERSDVFGKLATEMLQILSFRTGIRKI</sequence>
<accession>A0A1H9N6C1</accession>
<dbReference type="RefSeq" id="WP_090172788.1">
    <property type="nucleotide sequence ID" value="NZ_FOFB01000034.1"/>
</dbReference>
<reference evidence="2" key="1">
    <citation type="submission" date="2016-10" db="EMBL/GenBank/DDBJ databases">
        <authorList>
            <person name="Varghese N."/>
            <person name="Submissions S."/>
        </authorList>
    </citation>
    <scope>NUCLEOTIDE SEQUENCE [LARGE SCALE GENOMIC DNA]</scope>
    <source>
        <strain evidence="2">DSM 24740</strain>
    </source>
</reference>
<protein>
    <submittedName>
        <fullName evidence="1">Uncharacterized protein</fullName>
    </submittedName>
</protein>